<dbReference type="EMBL" id="OV121139">
    <property type="protein sequence ID" value="CAH0561739.1"/>
    <property type="molecule type" value="Genomic_DNA"/>
</dbReference>
<evidence type="ECO:0000313" key="1">
    <source>
        <dbReference type="EMBL" id="CAH0561739.1"/>
    </source>
</evidence>
<keyword evidence="2" id="KW-1185">Reference proteome</keyword>
<sequence length="119" mass="13425">MASAHGRNESLCPEAQEKKFKRIFGRSWGCIDIPEGGLGKTNDGNTARRFFDNTSSAANILQVDEELLENAEKFRNFCLGIARRYVELYKWFPMPTSCHAILIYGADIIESIAVLRVPK</sequence>
<dbReference type="AlphaFoldDB" id="A0A9P0FLE7"/>
<name>A0A9P0FLE7_BRAAE</name>
<gene>
    <name evidence="1" type="ORF">MELIAE_LOCUS11076</name>
</gene>
<dbReference type="OrthoDB" id="6779616at2759"/>
<organism evidence="1 2">
    <name type="scientific">Brassicogethes aeneus</name>
    <name type="common">Rape pollen beetle</name>
    <name type="synonym">Meligethes aeneus</name>
    <dbReference type="NCBI Taxonomy" id="1431903"/>
    <lineage>
        <taxon>Eukaryota</taxon>
        <taxon>Metazoa</taxon>
        <taxon>Ecdysozoa</taxon>
        <taxon>Arthropoda</taxon>
        <taxon>Hexapoda</taxon>
        <taxon>Insecta</taxon>
        <taxon>Pterygota</taxon>
        <taxon>Neoptera</taxon>
        <taxon>Endopterygota</taxon>
        <taxon>Coleoptera</taxon>
        <taxon>Polyphaga</taxon>
        <taxon>Cucujiformia</taxon>
        <taxon>Nitidulidae</taxon>
        <taxon>Meligethinae</taxon>
        <taxon>Brassicogethes</taxon>
    </lineage>
</organism>
<evidence type="ECO:0000313" key="2">
    <source>
        <dbReference type="Proteomes" id="UP001154078"/>
    </source>
</evidence>
<dbReference type="Proteomes" id="UP001154078">
    <property type="component" value="Chromosome 8"/>
</dbReference>
<proteinExistence type="predicted"/>
<reference evidence="1" key="1">
    <citation type="submission" date="2021-12" db="EMBL/GenBank/DDBJ databases">
        <authorList>
            <person name="King R."/>
        </authorList>
    </citation>
    <scope>NUCLEOTIDE SEQUENCE</scope>
</reference>
<protein>
    <submittedName>
        <fullName evidence="1">Uncharacterized protein</fullName>
    </submittedName>
</protein>
<accession>A0A9P0FLE7</accession>